<keyword evidence="1" id="KW-0812">Transmembrane</keyword>
<reference evidence="2 3" key="1">
    <citation type="journal article" date="2014" name="Genome Announc.">
        <title>Draft Genome Sequences of Streptococcus bovis Strains ATCC 33317 and JB1.</title>
        <authorList>
            <person name="Benahmed F.H."/>
            <person name="Gopinath G.R."/>
            <person name="Harbottle H."/>
            <person name="Cotta M.A."/>
            <person name="Luo Y."/>
            <person name="Henderson C."/>
            <person name="Teri P."/>
            <person name="Soppet D."/>
            <person name="Rasmussen M."/>
            <person name="Whitehead T.R."/>
            <person name="Davidson M."/>
        </authorList>
    </citation>
    <scope>NUCLEOTIDE SEQUENCE [LARGE SCALE GENOMIC DNA]</scope>
    <source>
        <strain evidence="2 3">JB1</strain>
    </source>
</reference>
<comment type="caution">
    <text evidence="2">The sequence shown here is derived from an EMBL/GenBank/DDBJ whole genome shotgun (WGS) entry which is preliminary data.</text>
</comment>
<name>A0A091BR38_STREI</name>
<dbReference type="Proteomes" id="UP000029382">
    <property type="component" value="Unassembled WGS sequence"/>
</dbReference>
<accession>A0A091BR38</accession>
<evidence type="ECO:0000313" key="2">
    <source>
        <dbReference type="EMBL" id="KFN88141.1"/>
    </source>
</evidence>
<keyword evidence="1" id="KW-0472">Membrane</keyword>
<keyword evidence="1" id="KW-1133">Transmembrane helix</keyword>
<gene>
    <name evidence="2" type="ORF">H702_04110</name>
</gene>
<evidence type="ECO:0000256" key="1">
    <source>
        <dbReference type="SAM" id="Phobius"/>
    </source>
</evidence>
<dbReference type="EMBL" id="AUZH01000013">
    <property type="protein sequence ID" value="KFN88141.1"/>
    <property type="molecule type" value="Genomic_DNA"/>
</dbReference>
<evidence type="ECO:0000313" key="3">
    <source>
        <dbReference type="Proteomes" id="UP000029382"/>
    </source>
</evidence>
<proteinExistence type="predicted"/>
<organism evidence="2 3">
    <name type="scientific">Streptococcus equinus JB1</name>
    <dbReference type="NCBI Taxonomy" id="1294274"/>
    <lineage>
        <taxon>Bacteria</taxon>
        <taxon>Bacillati</taxon>
        <taxon>Bacillota</taxon>
        <taxon>Bacilli</taxon>
        <taxon>Lactobacillales</taxon>
        <taxon>Streptococcaceae</taxon>
        <taxon>Streptococcus</taxon>
    </lineage>
</organism>
<dbReference type="AlphaFoldDB" id="A0A091BR38"/>
<feature type="transmembrane region" description="Helical" evidence="1">
    <location>
        <begin position="33"/>
        <end position="52"/>
    </location>
</feature>
<feature type="transmembrane region" description="Helical" evidence="1">
    <location>
        <begin position="7"/>
        <end position="27"/>
    </location>
</feature>
<protein>
    <submittedName>
        <fullName evidence="2">Cytochrome O ubiquinol oxidase</fullName>
    </submittedName>
</protein>
<sequence length="56" mass="6426">MLNFVKAHLSTILLTSSTLVLTLIYLAEAKWQIMAVWGILTLFNIVRLVFAYKKNN</sequence>